<organism evidence="1 2">
    <name type="scientific">Actinomadura luzonensis</name>
    <dbReference type="NCBI Taxonomy" id="2805427"/>
    <lineage>
        <taxon>Bacteria</taxon>
        <taxon>Bacillati</taxon>
        <taxon>Actinomycetota</taxon>
        <taxon>Actinomycetes</taxon>
        <taxon>Streptosporangiales</taxon>
        <taxon>Thermomonosporaceae</taxon>
        <taxon>Actinomadura</taxon>
    </lineage>
</organism>
<name>A0ABT0FRQ5_9ACTN</name>
<evidence type="ECO:0000313" key="1">
    <source>
        <dbReference type="EMBL" id="MCK2215012.1"/>
    </source>
</evidence>
<keyword evidence="2" id="KW-1185">Reference proteome</keyword>
<protein>
    <recommendedName>
        <fullName evidence="3">ESX-1 secretion-associated protein</fullName>
    </recommendedName>
</protein>
<proteinExistence type="predicted"/>
<accession>A0ABT0FRQ5</accession>
<reference evidence="1 2" key="1">
    <citation type="submission" date="2022-04" db="EMBL/GenBank/DDBJ databases">
        <title>Genome draft of Actinomadura sp. ATCC 31491.</title>
        <authorList>
            <person name="Shi X."/>
            <person name="Du Y."/>
        </authorList>
    </citation>
    <scope>NUCLEOTIDE SEQUENCE [LARGE SCALE GENOMIC DNA]</scope>
    <source>
        <strain evidence="1 2">ATCC 31491</strain>
    </source>
</reference>
<gene>
    <name evidence="1" type="ORF">MF672_014625</name>
</gene>
<evidence type="ECO:0008006" key="3">
    <source>
        <dbReference type="Google" id="ProtNLM"/>
    </source>
</evidence>
<evidence type="ECO:0000313" key="2">
    <source>
        <dbReference type="Proteomes" id="UP001317259"/>
    </source>
</evidence>
<dbReference type="Proteomes" id="UP001317259">
    <property type="component" value="Unassembled WGS sequence"/>
</dbReference>
<sequence length="133" mass="14423">MDIDHTSTEAGGKAIHAEGGEFARAVSRVRTRLDPLIPHFGDPASDEAARIFRRGQDGHPGFDGAYEDLSTALRNLAEAYQGIGSAVVAMSRNVKAADWASMVDRNAFVRDLVAFARRRNDEISVPSTPVERA</sequence>
<dbReference type="RefSeq" id="WP_242375357.1">
    <property type="nucleotide sequence ID" value="NZ_JAKRKC020000001.1"/>
</dbReference>
<dbReference type="EMBL" id="JAKRKC020000001">
    <property type="protein sequence ID" value="MCK2215012.1"/>
    <property type="molecule type" value="Genomic_DNA"/>
</dbReference>
<comment type="caution">
    <text evidence="1">The sequence shown here is derived from an EMBL/GenBank/DDBJ whole genome shotgun (WGS) entry which is preliminary data.</text>
</comment>